<organism evidence="2 3">
    <name type="scientific">Urochloa decumbens</name>
    <dbReference type="NCBI Taxonomy" id="240449"/>
    <lineage>
        <taxon>Eukaryota</taxon>
        <taxon>Viridiplantae</taxon>
        <taxon>Streptophyta</taxon>
        <taxon>Embryophyta</taxon>
        <taxon>Tracheophyta</taxon>
        <taxon>Spermatophyta</taxon>
        <taxon>Magnoliopsida</taxon>
        <taxon>Liliopsida</taxon>
        <taxon>Poales</taxon>
        <taxon>Poaceae</taxon>
        <taxon>PACMAD clade</taxon>
        <taxon>Panicoideae</taxon>
        <taxon>Panicodae</taxon>
        <taxon>Paniceae</taxon>
        <taxon>Melinidinae</taxon>
        <taxon>Urochloa</taxon>
    </lineage>
</organism>
<protein>
    <submittedName>
        <fullName evidence="2">Uncharacterized protein</fullName>
    </submittedName>
</protein>
<sequence>MKGSNGGGSLLYVIVIWLAILFGCLASSAQCGSEQVKKQVSRTRGVFLAGTAGNTSAYHSEIECPSVADDDESKLTVIFCTVKCYCHGVHGDQICYCCQKPPGPVCYDKLADCQANCPICQPECPPAPPVTAATTAGRHLNAKTNATSYL</sequence>
<gene>
    <name evidence="2" type="ORF">URODEC1_LOCUS97202</name>
</gene>
<keyword evidence="3" id="KW-1185">Reference proteome</keyword>
<name>A0ABC9EP35_9POAL</name>
<reference evidence="2" key="1">
    <citation type="submission" date="2024-10" db="EMBL/GenBank/DDBJ databases">
        <authorList>
            <person name="Ryan C."/>
        </authorList>
    </citation>
    <scope>NUCLEOTIDE SEQUENCE [LARGE SCALE GENOMIC DNA]</scope>
</reference>
<proteinExistence type="predicted"/>
<accession>A0ABC9EP35</accession>
<dbReference type="Proteomes" id="UP001497457">
    <property type="component" value="Chromosome 4rd"/>
</dbReference>
<dbReference type="EMBL" id="OZ075114">
    <property type="protein sequence ID" value="CAL5060493.1"/>
    <property type="molecule type" value="Genomic_DNA"/>
</dbReference>
<dbReference type="PROSITE" id="PS51257">
    <property type="entry name" value="PROKAR_LIPOPROTEIN"/>
    <property type="match status" value="1"/>
</dbReference>
<dbReference type="AlphaFoldDB" id="A0ABC9EP35"/>
<feature type="signal peptide" evidence="1">
    <location>
        <begin position="1"/>
        <end position="26"/>
    </location>
</feature>
<feature type="chain" id="PRO_5044851914" evidence="1">
    <location>
        <begin position="27"/>
        <end position="150"/>
    </location>
</feature>
<evidence type="ECO:0000256" key="1">
    <source>
        <dbReference type="SAM" id="SignalP"/>
    </source>
</evidence>
<evidence type="ECO:0000313" key="3">
    <source>
        <dbReference type="Proteomes" id="UP001497457"/>
    </source>
</evidence>
<evidence type="ECO:0000313" key="2">
    <source>
        <dbReference type="EMBL" id="CAL5060493.1"/>
    </source>
</evidence>
<keyword evidence="1" id="KW-0732">Signal</keyword>